<evidence type="ECO:0000313" key="2">
    <source>
        <dbReference type="Proteomes" id="UP001303115"/>
    </source>
</evidence>
<name>A0AAN6PN53_9PEZI</name>
<organism evidence="1 2">
    <name type="scientific">Parachaetomium inaequale</name>
    <dbReference type="NCBI Taxonomy" id="2588326"/>
    <lineage>
        <taxon>Eukaryota</taxon>
        <taxon>Fungi</taxon>
        <taxon>Dikarya</taxon>
        <taxon>Ascomycota</taxon>
        <taxon>Pezizomycotina</taxon>
        <taxon>Sordariomycetes</taxon>
        <taxon>Sordariomycetidae</taxon>
        <taxon>Sordariales</taxon>
        <taxon>Chaetomiaceae</taxon>
        <taxon>Parachaetomium</taxon>
    </lineage>
</organism>
<evidence type="ECO:0000313" key="1">
    <source>
        <dbReference type="EMBL" id="KAK4041911.1"/>
    </source>
</evidence>
<dbReference type="EMBL" id="MU854349">
    <property type="protein sequence ID" value="KAK4041911.1"/>
    <property type="molecule type" value="Genomic_DNA"/>
</dbReference>
<reference evidence="2" key="1">
    <citation type="journal article" date="2023" name="Mol. Phylogenet. Evol.">
        <title>Genome-scale phylogeny and comparative genomics of the fungal order Sordariales.</title>
        <authorList>
            <person name="Hensen N."/>
            <person name="Bonometti L."/>
            <person name="Westerberg I."/>
            <person name="Brannstrom I.O."/>
            <person name="Guillou S."/>
            <person name="Cros-Aarteil S."/>
            <person name="Calhoun S."/>
            <person name="Haridas S."/>
            <person name="Kuo A."/>
            <person name="Mondo S."/>
            <person name="Pangilinan J."/>
            <person name="Riley R."/>
            <person name="LaButti K."/>
            <person name="Andreopoulos B."/>
            <person name="Lipzen A."/>
            <person name="Chen C."/>
            <person name="Yan M."/>
            <person name="Daum C."/>
            <person name="Ng V."/>
            <person name="Clum A."/>
            <person name="Steindorff A."/>
            <person name="Ohm R.A."/>
            <person name="Martin F."/>
            <person name="Silar P."/>
            <person name="Natvig D.O."/>
            <person name="Lalanne C."/>
            <person name="Gautier V."/>
            <person name="Ament-Velasquez S.L."/>
            <person name="Kruys A."/>
            <person name="Hutchinson M.I."/>
            <person name="Powell A.J."/>
            <person name="Barry K."/>
            <person name="Miller A.N."/>
            <person name="Grigoriev I.V."/>
            <person name="Debuchy R."/>
            <person name="Gladieux P."/>
            <person name="Hiltunen Thoren M."/>
            <person name="Johannesson H."/>
        </authorList>
    </citation>
    <scope>NUCLEOTIDE SEQUENCE [LARGE SCALE GENOMIC DNA]</scope>
    <source>
        <strain evidence="2">CBS 284.82</strain>
    </source>
</reference>
<sequence>MFLLQDTDIQAVISAVDRLTDNGMKPARTCKGYLLHYNSTAEHRRDSSTARCDLEILKRHNKAWMLATRRKWIMAVRHWRRGAEAAEDETKAYNIPEGDAYPAHVYCQQLRRSEAHLALLRGTIWPLSKTPAPEFGL</sequence>
<accession>A0AAN6PN53</accession>
<dbReference type="Proteomes" id="UP001303115">
    <property type="component" value="Unassembled WGS sequence"/>
</dbReference>
<comment type="caution">
    <text evidence="1">The sequence shown here is derived from an EMBL/GenBank/DDBJ whole genome shotgun (WGS) entry which is preliminary data.</text>
</comment>
<proteinExistence type="predicted"/>
<gene>
    <name evidence="1" type="ORF">C8A01DRAFT_34017</name>
</gene>
<keyword evidence="2" id="KW-1185">Reference proteome</keyword>
<protein>
    <submittedName>
        <fullName evidence="1">Uncharacterized protein</fullName>
    </submittedName>
</protein>
<dbReference type="AlphaFoldDB" id="A0AAN6PN53"/>